<organism evidence="2 3">
    <name type="scientific">Takifugu flavidus</name>
    <name type="common">sansaifugu</name>
    <dbReference type="NCBI Taxonomy" id="433684"/>
    <lineage>
        <taxon>Eukaryota</taxon>
        <taxon>Metazoa</taxon>
        <taxon>Chordata</taxon>
        <taxon>Craniata</taxon>
        <taxon>Vertebrata</taxon>
        <taxon>Euteleostomi</taxon>
        <taxon>Actinopterygii</taxon>
        <taxon>Neopterygii</taxon>
        <taxon>Teleostei</taxon>
        <taxon>Neoteleostei</taxon>
        <taxon>Acanthomorphata</taxon>
        <taxon>Eupercaria</taxon>
        <taxon>Tetraodontiformes</taxon>
        <taxon>Tetradontoidea</taxon>
        <taxon>Tetraodontidae</taxon>
        <taxon>Takifugu</taxon>
    </lineage>
</organism>
<feature type="compositionally biased region" description="Basic and acidic residues" evidence="1">
    <location>
        <begin position="51"/>
        <end position="62"/>
    </location>
</feature>
<protein>
    <submittedName>
        <fullName evidence="2">Uncharacterized protein</fullName>
    </submittedName>
</protein>
<dbReference type="AlphaFoldDB" id="A0A5C6N1E7"/>
<reference evidence="2 3" key="1">
    <citation type="submission" date="2019-04" db="EMBL/GenBank/DDBJ databases">
        <title>Chromosome genome assembly for Takifugu flavidus.</title>
        <authorList>
            <person name="Xiao S."/>
        </authorList>
    </citation>
    <scope>NUCLEOTIDE SEQUENCE [LARGE SCALE GENOMIC DNA]</scope>
    <source>
        <strain evidence="2">HTHZ2018</strain>
        <tissue evidence="2">Muscle</tissue>
    </source>
</reference>
<evidence type="ECO:0000256" key="1">
    <source>
        <dbReference type="SAM" id="MobiDB-lite"/>
    </source>
</evidence>
<evidence type="ECO:0000313" key="2">
    <source>
        <dbReference type="EMBL" id="TWW60151.1"/>
    </source>
</evidence>
<proteinExistence type="predicted"/>
<keyword evidence="3" id="KW-1185">Reference proteome</keyword>
<accession>A0A5C6N1E7</accession>
<comment type="caution">
    <text evidence="2">The sequence shown here is derived from an EMBL/GenBank/DDBJ whole genome shotgun (WGS) entry which is preliminary data.</text>
</comment>
<feature type="compositionally biased region" description="Polar residues" evidence="1">
    <location>
        <begin position="67"/>
        <end position="81"/>
    </location>
</feature>
<evidence type="ECO:0000313" key="3">
    <source>
        <dbReference type="Proteomes" id="UP000324091"/>
    </source>
</evidence>
<sequence>MATALRLLPGPPPSPRQPPLVSVPADGRLVQWQRKPELWQCLVSMVDFKQRSGEKGRLEGGKRRSAQPANQRADSVDSQPRQKIRRFDPVMDDE</sequence>
<feature type="region of interest" description="Disordered" evidence="1">
    <location>
        <begin position="1"/>
        <end position="23"/>
    </location>
</feature>
<dbReference type="Proteomes" id="UP000324091">
    <property type="component" value="Chromosome 5"/>
</dbReference>
<dbReference type="EMBL" id="RHFK02000018">
    <property type="protein sequence ID" value="TWW60151.1"/>
    <property type="molecule type" value="Genomic_DNA"/>
</dbReference>
<feature type="region of interest" description="Disordered" evidence="1">
    <location>
        <begin position="51"/>
        <end position="94"/>
    </location>
</feature>
<name>A0A5C6N1E7_9TELE</name>
<feature type="compositionally biased region" description="Pro residues" evidence="1">
    <location>
        <begin position="9"/>
        <end position="18"/>
    </location>
</feature>
<gene>
    <name evidence="2" type="ORF">D4764_05G0002410</name>
</gene>
<feature type="compositionally biased region" description="Basic and acidic residues" evidence="1">
    <location>
        <begin position="85"/>
        <end position="94"/>
    </location>
</feature>